<protein>
    <submittedName>
        <fullName evidence="5">tRNA ligase, phosphodiesterase, fungi</fullName>
    </submittedName>
</protein>
<dbReference type="GO" id="GO:0006388">
    <property type="term" value="P:tRNA splicing, via endonucleolytic cleavage and ligation"/>
    <property type="evidence" value="ECO:0007669"/>
    <property type="project" value="InterPro"/>
</dbReference>
<feature type="compositionally biased region" description="Basic and acidic residues" evidence="1">
    <location>
        <begin position="498"/>
        <end position="527"/>
    </location>
</feature>
<evidence type="ECO:0000313" key="5">
    <source>
        <dbReference type="EMBL" id="CDZ97591.1"/>
    </source>
</evidence>
<dbReference type="GO" id="GO:0005524">
    <property type="term" value="F:ATP binding"/>
    <property type="evidence" value="ECO:0007669"/>
    <property type="project" value="InterPro"/>
</dbReference>
<dbReference type="PANTHER" id="PTHR32004:SF1">
    <property type="entry name" value="TRNA LIGASE"/>
    <property type="match status" value="1"/>
</dbReference>
<evidence type="ECO:0000259" key="3">
    <source>
        <dbReference type="Pfam" id="PF08303"/>
    </source>
</evidence>
<dbReference type="GO" id="GO:0005634">
    <property type="term" value="C:nucleus"/>
    <property type="evidence" value="ECO:0007669"/>
    <property type="project" value="TreeGrafter"/>
</dbReference>
<dbReference type="Gene3D" id="3.40.50.300">
    <property type="entry name" value="P-loop containing nucleotide triphosphate hydrolases"/>
    <property type="match status" value="1"/>
</dbReference>
<keyword evidence="5" id="KW-0436">Ligase</keyword>
<dbReference type="GO" id="GO:0003972">
    <property type="term" value="F:RNA ligase (ATP) activity"/>
    <property type="evidence" value="ECO:0007669"/>
    <property type="project" value="InterPro"/>
</dbReference>
<dbReference type="SUPFAM" id="SSF52540">
    <property type="entry name" value="P-loop containing nucleoside triphosphate hydrolases"/>
    <property type="match status" value="1"/>
</dbReference>
<feature type="domain" description="T4 RNA ligase 1-like N-terminal" evidence="4">
    <location>
        <begin position="106"/>
        <end position="379"/>
    </location>
</feature>
<dbReference type="EMBL" id="LN483228">
    <property type="protein sequence ID" value="CDZ97591.1"/>
    <property type="molecule type" value="Genomic_DNA"/>
</dbReference>
<feature type="region of interest" description="Disordered" evidence="1">
    <location>
        <begin position="49"/>
        <end position="78"/>
    </location>
</feature>
<dbReference type="AlphaFoldDB" id="A0A0F7SFJ2"/>
<proteinExistence type="predicted"/>
<dbReference type="InterPro" id="IPR019039">
    <property type="entry name" value="T4-Rnl1-like_N"/>
</dbReference>
<feature type="region of interest" description="Disordered" evidence="1">
    <location>
        <begin position="475"/>
        <end position="527"/>
    </location>
</feature>
<dbReference type="Pfam" id="PF08303">
    <property type="entry name" value="tRNA_lig_kinase"/>
    <property type="match status" value="1"/>
</dbReference>
<dbReference type="InterPro" id="IPR015965">
    <property type="entry name" value="tRNA_lig_PDEase"/>
</dbReference>
<feature type="region of interest" description="Disordered" evidence="1">
    <location>
        <begin position="399"/>
        <end position="423"/>
    </location>
</feature>
<reference evidence="5" key="1">
    <citation type="submission" date="2014-08" db="EMBL/GenBank/DDBJ databases">
        <authorList>
            <person name="Sharma Rahul"/>
            <person name="Thines Marco"/>
        </authorList>
    </citation>
    <scope>NUCLEOTIDE SEQUENCE</scope>
</reference>
<dbReference type="Pfam" id="PF08302">
    <property type="entry name" value="tRNA_lig_CPD"/>
    <property type="match status" value="1"/>
</dbReference>
<sequence>MTHLSGKAEKTTNELVEQLQRIAAESKLIKGTPYTYPALPSSTLLSSTPVLVPSSSSTPPSSETPVSQAEDLSTSGSECSRQHHLVSWKVQEEVYRNPPFELPTMARGLFTERHEGQHRIVARGYEKFFNVGEMSYTNWDSLEETTQAPYYLTLKSNGCLILLSAIEEEVLLVTSKHALGDMLDGERVSHNRMGRIWVEKHLSRVGKTEKELAKVLWEKQLTGVAELCDDSFEEHVLSYPSHLTGLHLHGLNHNTPSFSTLSPYEVASFAREWGFIETKIVEKATLREAREFAQDIETKEEFDGEKIEGFVVRCTVKPGPEPKTAIQQGMEKLAVVDSSDDQSALSSAAAQDAKRRTISPPYPPGSTFFFKIKFDQPYLLYRNFREITKILLPLLSPATPKTANDSSSVTSIKPTKQPKVSSSRLSSPEAVVYEAWCRRTMRSDPNLFSGIAVGRGIIDVRNRFLDWITSDDEGKETLRREKGNPKWLKIGRNAGGEKAGDGKRKGKGKGEEDIDKDGAQAEWKERGKNGWGKTMLVPVAVPGCGKTTLAVALRELFGFAHTQSDNIAAKKTGPLFNKAVGDLLNTKGCQVVIADRNNHLSQHRKELATTALKADHKDQRSLPTRLIGLYWPIKGFQAPASTNEVTRLCSSRITSRGDNHPCLRPDPNNLAAHEVILKTHFLLTADPLLDQELDDIIRLDVRSSPEETLDIALNGLTKLLGLERPDEPAIKHALKMAREYSAEISLPPVVPAKIIPPRYYAIAPEVDIRQIVQQILDDHLVQSPQTSIEFPTDPRTFLFNLVNDYRITVRPHITLCHETEVAAEREGIPETDWKTKAGPMAICWNQCRGISQIPTLPLFSFEITHLVWDDRVMALAVDQIEPPVEIPNLRLKIPEEEMEGSHFTVGTRDPEVNAYEARGLVKDFKRGTYRKEMGVIELKKRIEGHGRVLGLS</sequence>
<dbReference type="InterPro" id="IPR015966">
    <property type="entry name" value="tRNA_lig_kin_fungi"/>
</dbReference>
<dbReference type="InterPro" id="IPR027417">
    <property type="entry name" value="P-loop_NTPase"/>
</dbReference>
<feature type="compositionally biased region" description="Low complexity" evidence="1">
    <location>
        <begin position="49"/>
        <end position="67"/>
    </location>
</feature>
<organism evidence="5">
    <name type="scientific">Phaffia rhodozyma</name>
    <name type="common">Yeast</name>
    <name type="synonym">Xanthophyllomyces dendrorhous</name>
    <dbReference type="NCBI Taxonomy" id="264483"/>
    <lineage>
        <taxon>Eukaryota</taxon>
        <taxon>Fungi</taxon>
        <taxon>Dikarya</taxon>
        <taxon>Basidiomycota</taxon>
        <taxon>Agaricomycotina</taxon>
        <taxon>Tremellomycetes</taxon>
        <taxon>Cystofilobasidiales</taxon>
        <taxon>Mrakiaceae</taxon>
        <taxon>Phaffia</taxon>
    </lineage>
</organism>
<dbReference type="PANTHER" id="PTHR32004">
    <property type="entry name" value="TRNA LIGASE"/>
    <property type="match status" value="1"/>
</dbReference>
<feature type="domain" description="tRNA ligase phosphodiesterase" evidence="2">
    <location>
        <begin position="752"/>
        <end position="948"/>
    </location>
</feature>
<dbReference type="Pfam" id="PF09511">
    <property type="entry name" value="RNA_lig_T4_1"/>
    <property type="match status" value="1"/>
</dbReference>
<evidence type="ECO:0000259" key="2">
    <source>
        <dbReference type="Pfam" id="PF08302"/>
    </source>
</evidence>
<feature type="compositionally biased region" description="Basic and acidic residues" evidence="1">
    <location>
        <begin position="475"/>
        <end position="484"/>
    </location>
</feature>
<evidence type="ECO:0000259" key="4">
    <source>
        <dbReference type="Pfam" id="PF09511"/>
    </source>
</evidence>
<accession>A0A0F7SFJ2</accession>
<feature type="domain" description="tRNA ligase kinase" evidence="3">
    <location>
        <begin position="535"/>
        <end position="700"/>
    </location>
</feature>
<evidence type="ECO:0000256" key="1">
    <source>
        <dbReference type="SAM" id="MobiDB-lite"/>
    </source>
</evidence>
<name>A0A0F7SFJ2_PHARH</name>